<dbReference type="Pfam" id="PF24883">
    <property type="entry name" value="NPHP3_N"/>
    <property type="match status" value="1"/>
</dbReference>
<evidence type="ECO:0000259" key="3">
    <source>
        <dbReference type="Pfam" id="PF17111"/>
    </source>
</evidence>
<dbReference type="SUPFAM" id="SSF52540">
    <property type="entry name" value="P-loop containing nucleoside triphosphate hydrolases"/>
    <property type="match status" value="1"/>
</dbReference>
<keyword evidence="2" id="KW-0040">ANK repeat</keyword>
<dbReference type="Gene3D" id="3.40.50.300">
    <property type="entry name" value="P-loop containing nucleotide triphosphate hydrolases"/>
    <property type="match status" value="1"/>
</dbReference>
<dbReference type="PROSITE" id="PS50088">
    <property type="entry name" value="ANK_REPEAT"/>
    <property type="match status" value="3"/>
</dbReference>
<dbReference type="STRING" id="1810919.A0A3D8SLG1"/>
<dbReference type="Pfam" id="PF12796">
    <property type="entry name" value="Ank_2"/>
    <property type="match status" value="2"/>
</dbReference>
<keyword evidence="1" id="KW-0677">Repeat</keyword>
<reference evidence="5 6" key="1">
    <citation type="journal article" date="2018" name="IMA Fungus">
        <title>IMA Genome-F 9: Draft genome sequence of Annulohypoxylon stygium, Aspergillus mulundensis, Berkeleyomyces basicola (syn. Thielaviopsis basicola), Ceratocystis smalleyi, two Cercospora beticola strains, Coleophoma cylindrospora, Fusarium fracticaudum, Phialophora cf. hyalina, and Morchella septimelata.</title>
        <authorList>
            <person name="Wingfield B.D."/>
            <person name="Bills G.F."/>
            <person name="Dong Y."/>
            <person name="Huang W."/>
            <person name="Nel W.J."/>
            <person name="Swalarsk-Parry B.S."/>
            <person name="Vaghefi N."/>
            <person name="Wilken P.M."/>
            <person name="An Z."/>
            <person name="de Beer Z.W."/>
            <person name="De Vos L."/>
            <person name="Chen L."/>
            <person name="Duong T.A."/>
            <person name="Gao Y."/>
            <person name="Hammerbacher A."/>
            <person name="Kikkert J.R."/>
            <person name="Li Y."/>
            <person name="Li H."/>
            <person name="Li K."/>
            <person name="Li Q."/>
            <person name="Liu X."/>
            <person name="Ma X."/>
            <person name="Naidoo K."/>
            <person name="Pethybridge S.J."/>
            <person name="Sun J."/>
            <person name="Steenkamp E.T."/>
            <person name="van der Nest M.A."/>
            <person name="van Wyk S."/>
            <person name="Wingfield M.J."/>
            <person name="Xiong C."/>
            <person name="Yue Q."/>
            <person name="Zhang X."/>
        </authorList>
    </citation>
    <scope>NUCLEOTIDE SEQUENCE [LARGE SCALE GENOMIC DNA]</scope>
    <source>
        <strain evidence="5 6">DSM 5745</strain>
    </source>
</reference>
<dbReference type="SUPFAM" id="SSF48403">
    <property type="entry name" value="Ankyrin repeat"/>
    <property type="match status" value="3"/>
</dbReference>
<dbReference type="PROSITE" id="PS50297">
    <property type="entry name" value="ANK_REP_REGION"/>
    <property type="match status" value="2"/>
</dbReference>
<sequence>MQIAASKPYLEQVRTELSLFPNPNEAMLPILLDDSAQSDAAAESGCEQMADPLSIAASIAGLIALTEELFQIVCKFSREAKDAKKDITSLSSEIRSLSVLLYDLSLLARSFEDDRLDTFFRLHHVNACRQTVQDAKTRLEKAAAGMNGSLTRAVITRLKWPYTSEDVTKLVEEISRHKETMTLALSADSMKTMLKALSKQDELANGIEQLHNVQTRIVVDKYRLDILDFFMRYNPQPNLKTNLQLRHPLTGLWLTDGNEFQTWLHSQNGKLWLSGIPGAGKTVLAGSMIEECLKKALHGCRACCFFFCDYQEPQTQDPINILSSLASQLARQNDEAFEILAAYYASLHPQKGLPSTPDLASLIDTLSEMSAVFDQVLMVVDGLDECGPESSVTEDLFSLVQNSPTISMALLSRPLHDIRLVLQETFSHIEIAAQSGDVQLYVRAQLRDKIQRRKLFLRRESLEGEIVQALISGAQGMFRWVSCQLDYLSKLHTDGEIREALGKLPPTLNATYERILHDTPPASVHVMQMTLRLVAAAPPQLTVAQLCDALSLRDGKTYIDDDDCLDEEVVLRVCGSLLRKSSYKESFEFAHFTVREFLESTSLLQTSLALYHITSNDDWFLIQFCLRFLCLDNFRQPFLSPRDVFDRVHKVRSEHPFYNCATWMWPPLFRYSRDRVKASYDHHRPEGYEPRACIVEALSLAHQLFHPEKTPEFLLWSANYTRMFRERLNFSDSFGYSEMVRKLFHGDFQPLHMASILTLEDLITPYLSSPESFMVKNTFPSPAQCFLLGTPTLLPDAPGHLADKDAENHPPELLKPFCDEWMGPSTSARIWIELLKALAEATPITQQQVTFTSMTYSVLDLLCHRCREDPVDLAQQFLHFLLPGSKVNHRSLRHLRSTFADNYWRYENDGLESVLSETLDGIYEKSKAMNWDDGTLSLLRDQLDDIRIICHLPADQESPAKGLDLGDKDYDLRLTKSVNYENISRLDELSSDPRLKTYHQRNRLGGSLLHVAAAKDSFRALQYLLNLGLDHEYQDKSGKRPLHLAGPQCIRVLIDLGASDSVPDHEGNSVWHLAAEGDGGQLSALLDSGHSLPMATRLQDINNAGYTPMALALSKANVENALLLLPHCRSLACFAGPLNPYVAALQAGLHEVMEQLVAMNSPLEEGTSPIHHVTPGSSTKCIRLLKTLRADWTSTRHGGILPIEGLFRQLPKFRGCLEQDLLVELLPAVDSLKVECFEYFCSHVIPRFGLDKDQETSHGSKDDGEDDAVLVFAASLETVFTVFLDHGVLDAYEDRHQQPAFQPLLDMLLDCTGNKTLAWDTMSTLDSIVLRMLKSSEAESNITPLANPLTLICVAAYAEWDDVLSEVLGSGAKVQGQVKGQSPIEFVCQAGSQCSLSAFELLLSRTNIEELERRNPRSDPSLIHLLATNDVRGKVKKLKVLLDKGLNPNVCHDYDLTPAVVHHVWESSHATTMALLKSGADPDLSCTDGLNVMLAMVWMDDIRGLRALHEIHPKLDWHRTVSLHPRFCNDKFSTLVKERQIPHCNALHLAAAADSPRCLKYLIQQELLTDINATTDLGYTCAHLAAGLDKGQKILKYLASKSCDINALSDLRETPLDIAIQCDVPQGVIDCLLELGAKPGVATDEMLLQEDDDADDMRVLGLLEDGNLVQLYDKRFITTQRLRLLGKAIKTADIPTCIRLQAQGCPLNVPLPIHDRLPIMWALHYAQPSMVRWLLNNGGGDWALNPKQPGEGPVQFALRDPEMNVVLPMLMSHYEDLWPEWLSGDWPALNSAIAMSNMDGLKEILRFLDQFPHRPRRMSSMVPSAAEIINAYEPLPAVHEAVYRDDVEALRILLNHGADINIRDKEGLSPLHKAVKHKAHECMRYLLQHGCSWNVSAASSTLRPGTPLEYAVVDDDLESIRLLLDYVPNSAWSHASVSPWNLVMSSEALALLLNNNLPLPSNLQDKQTAFAAALLKPELQNYILHSNLIAELGVDQYEMPEHFHSYAIPYIPRMLRVLGKRTMRTMFPTERLNRDSLLCVASAQGLLKPCQALLLMDAELDFEGHQLGSALMVACAGGQMDAVKFLVRAGAKTRYFSTRDNQWKSSLSCAEFYPLIQRWLLVDRYLDQRKLTSAPHSASPRDIRPWSGGAYAELPCVGDRVLRGNESCFHYAVRLAAIRRSYRGKVVYYPVRFGGMAG</sequence>
<comment type="caution">
    <text evidence="5">The sequence shown here is derived from an EMBL/GenBank/DDBJ whole genome shotgun (WGS) entry which is preliminary data.</text>
</comment>
<dbReference type="PANTHER" id="PTHR10039:SF16">
    <property type="entry name" value="GPI INOSITOL-DEACYLASE"/>
    <property type="match status" value="1"/>
</dbReference>
<dbReference type="SMART" id="SM00248">
    <property type="entry name" value="ANK"/>
    <property type="match status" value="13"/>
</dbReference>
<feature type="repeat" description="ANK" evidence="2">
    <location>
        <begin position="1866"/>
        <end position="1898"/>
    </location>
</feature>
<dbReference type="PANTHER" id="PTHR10039">
    <property type="entry name" value="AMELOGENIN"/>
    <property type="match status" value="1"/>
</dbReference>
<evidence type="ECO:0008006" key="7">
    <source>
        <dbReference type="Google" id="ProtNLM"/>
    </source>
</evidence>
<dbReference type="InterPro" id="IPR031348">
    <property type="entry name" value="PigL_N"/>
</dbReference>
<evidence type="ECO:0000259" key="4">
    <source>
        <dbReference type="Pfam" id="PF24883"/>
    </source>
</evidence>
<evidence type="ECO:0000313" key="5">
    <source>
        <dbReference type="EMBL" id="RDW87034.1"/>
    </source>
</evidence>
<dbReference type="InterPro" id="IPR056884">
    <property type="entry name" value="NPHP3-like_N"/>
</dbReference>
<dbReference type="Pfam" id="PF17111">
    <property type="entry name" value="PigL_N"/>
    <property type="match status" value="1"/>
</dbReference>
<feature type="repeat" description="ANK" evidence="2">
    <location>
        <begin position="1004"/>
        <end position="1036"/>
    </location>
</feature>
<dbReference type="GeneID" id="38114046"/>
<dbReference type="Gene3D" id="1.25.40.20">
    <property type="entry name" value="Ankyrin repeat-containing domain"/>
    <property type="match status" value="5"/>
</dbReference>
<dbReference type="Proteomes" id="UP000256690">
    <property type="component" value="Unassembled WGS sequence"/>
</dbReference>
<evidence type="ECO:0000313" key="6">
    <source>
        <dbReference type="Proteomes" id="UP000256690"/>
    </source>
</evidence>
<dbReference type="EMBL" id="PVWQ01000003">
    <property type="protein sequence ID" value="RDW87034.1"/>
    <property type="molecule type" value="Genomic_DNA"/>
</dbReference>
<feature type="repeat" description="ANK" evidence="2">
    <location>
        <begin position="1833"/>
        <end position="1865"/>
    </location>
</feature>
<dbReference type="RefSeq" id="XP_026606558.1">
    <property type="nucleotide sequence ID" value="XM_026745692.1"/>
</dbReference>
<dbReference type="OrthoDB" id="366390at2759"/>
<accession>A0A3D8SLG1</accession>
<dbReference type="InterPro" id="IPR027417">
    <property type="entry name" value="P-loop_NTPase"/>
</dbReference>
<proteinExistence type="predicted"/>
<protein>
    <recommendedName>
        <fullName evidence="7">NACHT domain-containing protein</fullName>
    </recommendedName>
</protein>
<evidence type="ECO:0000256" key="1">
    <source>
        <dbReference type="ARBA" id="ARBA00022737"/>
    </source>
</evidence>
<dbReference type="InterPro" id="IPR036770">
    <property type="entry name" value="Ankyrin_rpt-contain_sf"/>
</dbReference>
<name>A0A3D8SLG1_9EURO</name>
<feature type="domain" description="Nephrocystin 3-like N-terminal" evidence="4">
    <location>
        <begin position="250"/>
        <end position="413"/>
    </location>
</feature>
<dbReference type="InterPro" id="IPR002110">
    <property type="entry name" value="Ankyrin_rpt"/>
</dbReference>
<evidence type="ECO:0000256" key="2">
    <source>
        <dbReference type="PROSITE-ProRule" id="PRU00023"/>
    </source>
</evidence>
<keyword evidence="6" id="KW-1185">Reference proteome</keyword>
<feature type="domain" description="Azaphilone pigments biosynthesis cluster protein L N-terminal" evidence="3">
    <location>
        <begin position="50"/>
        <end position="194"/>
    </location>
</feature>
<gene>
    <name evidence="5" type="ORF">DSM5745_03676</name>
</gene>
<organism evidence="5 6">
    <name type="scientific">Aspergillus mulundensis</name>
    <dbReference type="NCBI Taxonomy" id="1810919"/>
    <lineage>
        <taxon>Eukaryota</taxon>
        <taxon>Fungi</taxon>
        <taxon>Dikarya</taxon>
        <taxon>Ascomycota</taxon>
        <taxon>Pezizomycotina</taxon>
        <taxon>Eurotiomycetes</taxon>
        <taxon>Eurotiomycetidae</taxon>
        <taxon>Eurotiales</taxon>
        <taxon>Aspergillaceae</taxon>
        <taxon>Aspergillus</taxon>
        <taxon>Aspergillus subgen. Nidulantes</taxon>
    </lineage>
</organism>